<dbReference type="Proteomes" id="UP000503640">
    <property type="component" value="Unassembled WGS sequence"/>
</dbReference>
<accession>A0A7I9VKG3</accession>
<evidence type="ECO:0000313" key="2">
    <source>
        <dbReference type="Proteomes" id="UP000503640"/>
    </source>
</evidence>
<sequence length="246" mass="26829">MCTLAVAWRTDRRWPVVVAANRDERLKRAAEPWGLREPGLGPRYAAPLDRVGGGTWIGVSARGVFAALTNHHARQGGFPDPRRRSRGELVVQALAQESAGAARALFAGEDAARYNPFHLLVADAAQAFLWLYDGAEAALLELGPGLHVVTESDAEGRGPRGELVRSRWPLEPDPARLRELLVQHAPSPLEATCVHLDDHDYGTRSSSVLRLAPSLEASELWVAEGRPCTTPFDDRSRLLAELARSA</sequence>
<dbReference type="AlphaFoldDB" id="A0A7I9VKG3"/>
<evidence type="ECO:0000313" key="1">
    <source>
        <dbReference type="EMBL" id="GEJ56865.1"/>
    </source>
</evidence>
<name>A0A7I9VKG3_9BACT</name>
<dbReference type="PANTHER" id="PTHR17985">
    <property type="entry name" value="SER/THR-RICH PROTEIN T10 IN DGCR REGION"/>
    <property type="match status" value="1"/>
</dbReference>
<comment type="caution">
    <text evidence="1">The sequence shown here is derived from an EMBL/GenBank/DDBJ whole genome shotgun (WGS) entry which is preliminary data.</text>
</comment>
<dbReference type="EMBL" id="BJTG01000003">
    <property type="protein sequence ID" value="GEJ56865.1"/>
    <property type="molecule type" value="Genomic_DNA"/>
</dbReference>
<dbReference type="Pfam" id="PF05742">
    <property type="entry name" value="TANGO2"/>
    <property type="match status" value="1"/>
</dbReference>
<dbReference type="RefSeq" id="WP_176064334.1">
    <property type="nucleotide sequence ID" value="NZ_BJTG01000003.1"/>
</dbReference>
<dbReference type="InterPro" id="IPR008551">
    <property type="entry name" value="TANGO2"/>
</dbReference>
<dbReference type="Gene3D" id="3.60.60.10">
    <property type="entry name" value="Penicillin V Acylase, Chain A"/>
    <property type="match status" value="1"/>
</dbReference>
<reference evidence="2" key="1">
    <citation type="journal article" date="2020" name="Appl. Environ. Microbiol.">
        <title>Diazotrophic Anaeromyxobacter Isolates from Soils.</title>
        <authorList>
            <person name="Masuda Y."/>
            <person name="Yamanaka H."/>
            <person name="Xu Z.X."/>
            <person name="Shiratori Y."/>
            <person name="Aono T."/>
            <person name="Amachi S."/>
            <person name="Senoo K."/>
            <person name="Itoh H."/>
        </authorList>
    </citation>
    <scope>NUCLEOTIDE SEQUENCE [LARGE SCALE GENOMIC DNA]</scope>
    <source>
        <strain evidence="2">R267</strain>
    </source>
</reference>
<proteinExistence type="predicted"/>
<gene>
    <name evidence="1" type="ORF">AMYX_16060</name>
</gene>
<evidence type="ECO:0008006" key="3">
    <source>
        <dbReference type="Google" id="ProtNLM"/>
    </source>
</evidence>
<dbReference type="PANTHER" id="PTHR17985:SF8">
    <property type="entry name" value="TRANSPORT AND GOLGI ORGANIZATION PROTEIN 2 HOMOLOG"/>
    <property type="match status" value="1"/>
</dbReference>
<organism evidence="1 2">
    <name type="scientific">Anaeromyxobacter diazotrophicus</name>
    <dbReference type="NCBI Taxonomy" id="2590199"/>
    <lineage>
        <taxon>Bacteria</taxon>
        <taxon>Pseudomonadati</taxon>
        <taxon>Myxococcota</taxon>
        <taxon>Myxococcia</taxon>
        <taxon>Myxococcales</taxon>
        <taxon>Cystobacterineae</taxon>
        <taxon>Anaeromyxobacteraceae</taxon>
        <taxon>Anaeromyxobacter</taxon>
    </lineage>
</organism>
<keyword evidence="2" id="KW-1185">Reference proteome</keyword>
<protein>
    <recommendedName>
        <fullName evidence="3">NRDE family protein</fullName>
    </recommendedName>
</protein>